<dbReference type="OrthoDB" id="3249394at2759"/>
<organism evidence="2">
    <name type="scientific">Athelia psychrophila</name>
    <dbReference type="NCBI Taxonomy" id="1759441"/>
    <lineage>
        <taxon>Eukaryota</taxon>
        <taxon>Fungi</taxon>
        <taxon>Dikarya</taxon>
        <taxon>Basidiomycota</taxon>
        <taxon>Agaricomycotina</taxon>
        <taxon>Agaricomycetes</taxon>
        <taxon>Agaricomycetidae</taxon>
        <taxon>Atheliales</taxon>
        <taxon>Atheliaceae</taxon>
        <taxon>Athelia</taxon>
    </lineage>
</organism>
<feature type="non-terminal residue" evidence="2">
    <location>
        <position position="176"/>
    </location>
</feature>
<dbReference type="Pfam" id="PF17921">
    <property type="entry name" value="Integrase_H2C2"/>
    <property type="match status" value="1"/>
</dbReference>
<proteinExistence type="predicted"/>
<gene>
    <name evidence="2" type="ORF">FIBSPDRAFT_704358</name>
</gene>
<dbReference type="EMBL" id="KV417611">
    <property type="protein sequence ID" value="KZP14866.1"/>
    <property type="molecule type" value="Genomic_DNA"/>
</dbReference>
<name>A0A166DM98_9AGAM</name>
<protein>
    <recommendedName>
        <fullName evidence="1">Integrase zinc-binding domain-containing protein</fullName>
    </recommendedName>
</protein>
<sequence>EDLPQARHVEMRAMRTRAQNREVIDAVEPRDIEAAELHGIEDDQINDPPLAEGPIMTPDETAPDEDPTIFEAISQGPNLQHHARETQGFLDKVKIGYSKDPLFKKVLNNVAHHPSFRQEDGLIYTSNRADEDVLCIPRIVNLMESLTGTVIEMAHSTLGHFGPQRTSDYIRRWFWW</sequence>
<dbReference type="AlphaFoldDB" id="A0A166DM98"/>
<feature type="domain" description="Integrase zinc-binding" evidence="1">
    <location>
        <begin position="145"/>
        <end position="176"/>
    </location>
</feature>
<evidence type="ECO:0000259" key="1">
    <source>
        <dbReference type="Pfam" id="PF17921"/>
    </source>
</evidence>
<reference evidence="2" key="1">
    <citation type="journal article" date="2016" name="Mol. Biol. Evol.">
        <title>Comparative Genomics of Early-Diverging Mushroom-Forming Fungi Provides Insights into the Origins of Lignocellulose Decay Capabilities.</title>
        <authorList>
            <person name="Nagy L.G."/>
            <person name="Riley R."/>
            <person name="Tritt A."/>
            <person name="Adam C."/>
            <person name="Daum C."/>
            <person name="Floudas D."/>
            <person name="Sun H."/>
            <person name="Yadav J.S."/>
            <person name="Pangilinan J."/>
            <person name="Larsson K.H."/>
            <person name="Matsuura K."/>
            <person name="Barry K."/>
            <person name="Labutti K."/>
            <person name="Kuo R."/>
            <person name="Ohm R.A."/>
            <person name="Bhattacharya S.S."/>
            <person name="Shirouzu T."/>
            <person name="Yoshinaga Y."/>
            <person name="Martin F.M."/>
            <person name="Grigoriev I.V."/>
            <person name="Hibbett D.S."/>
        </authorList>
    </citation>
    <scope>NUCLEOTIDE SEQUENCE [LARGE SCALE GENOMIC DNA]</scope>
    <source>
        <strain evidence="2">CBS 109695</strain>
    </source>
</reference>
<accession>A0A166DM98</accession>
<evidence type="ECO:0000313" key="2">
    <source>
        <dbReference type="EMBL" id="KZP14866.1"/>
    </source>
</evidence>
<dbReference type="Gene3D" id="1.10.340.70">
    <property type="match status" value="1"/>
</dbReference>
<dbReference type="InterPro" id="IPR041588">
    <property type="entry name" value="Integrase_H2C2"/>
</dbReference>
<dbReference type="STRING" id="436010.A0A166DM98"/>
<feature type="non-terminal residue" evidence="2">
    <location>
        <position position="1"/>
    </location>
</feature>